<dbReference type="Pfam" id="PF01420">
    <property type="entry name" value="Methylase_S"/>
    <property type="match status" value="2"/>
</dbReference>
<evidence type="ECO:0000313" key="6">
    <source>
        <dbReference type="Proteomes" id="UP000095598"/>
    </source>
</evidence>
<protein>
    <submittedName>
        <fullName evidence="5">EcoKI restriction-modification system protein HsdS</fullName>
    </submittedName>
</protein>
<evidence type="ECO:0000256" key="3">
    <source>
        <dbReference type="ARBA" id="ARBA00023125"/>
    </source>
</evidence>
<reference evidence="5 6" key="1">
    <citation type="submission" date="2015-09" db="EMBL/GenBank/DDBJ databases">
        <authorList>
            <consortium name="Pathogen Informatics"/>
        </authorList>
    </citation>
    <scope>NUCLEOTIDE SEQUENCE [LARGE SCALE GENOMIC DNA]</scope>
    <source>
        <strain evidence="5 6">2789STDY5608868</strain>
    </source>
</reference>
<dbReference type="PANTHER" id="PTHR30408:SF12">
    <property type="entry name" value="TYPE I RESTRICTION ENZYME MJAVIII SPECIFICITY SUBUNIT"/>
    <property type="match status" value="1"/>
</dbReference>
<evidence type="ECO:0000256" key="2">
    <source>
        <dbReference type="ARBA" id="ARBA00022747"/>
    </source>
</evidence>
<dbReference type="SUPFAM" id="SSF116734">
    <property type="entry name" value="DNA methylase specificity domain"/>
    <property type="match status" value="2"/>
</dbReference>
<dbReference type="EMBL" id="CYXT01000003">
    <property type="protein sequence ID" value="CUM80141.1"/>
    <property type="molecule type" value="Genomic_DNA"/>
</dbReference>
<feature type="domain" description="Type I restriction modification DNA specificity" evidence="4">
    <location>
        <begin position="4"/>
        <end position="162"/>
    </location>
</feature>
<organism evidence="5 6">
    <name type="scientific">Anaerostipes hadrus</name>
    <dbReference type="NCBI Taxonomy" id="649756"/>
    <lineage>
        <taxon>Bacteria</taxon>
        <taxon>Bacillati</taxon>
        <taxon>Bacillota</taxon>
        <taxon>Clostridia</taxon>
        <taxon>Lachnospirales</taxon>
        <taxon>Lachnospiraceae</taxon>
        <taxon>Anaerostipes</taxon>
    </lineage>
</organism>
<keyword evidence="3" id="KW-0238">DNA-binding</keyword>
<feature type="domain" description="Type I restriction modification DNA specificity" evidence="4">
    <location>
        <begin position="188"/>
        <end position="358"/>
    </location>
</feature>
<dbReference type="Gene3D" id="3.90.220.20">
    <property type="entry name" value="DNA methylase specificity domains"/>
    <property type="match status" value="2"/>
</dbReference>
<gene>
    <name evidence="5" type="ORF">ERS852425_00702</name>
</gene>
<dbReference type="PANTHER" id="PTHR30408">
    <property type="entry name" value="TYPE-1 RESTRICTION ENZYME ECOKI SPECIFICITY PROTEIN"/>
    <property type="match status" value="1"/>
</dbReference>
<dbReference type="GO" id="GO:0003677">
    <property type="term" value="F:DNA binding"/>
    <property type="evidence" value="ECO:0007669"/>
    <property type="project" value="UniProtKB-KW"/>
</dbReference>
<sequence length="395" mass="45305">METNKIRLGEIATYVNGYAFKPKDRGNVGLPIVRIQDLTGNARDVGFYNGEYPKKIEINNGDILISWSASLGVYVWNKGKALLNQHIFRVVFDKGEIDKSFFVYAVRQKLKEMGTKTHGATMKHIVKKDFDAIEIPYPQINRQIEIARNMDKISSVIEKKERQLKLLDDLIQARFVEMFGTLDNPTQNFQTARLEELCSKITDGKHGGCVQEKGTKRYFVGAREIYDDKIHYDTAPEININEFEKDYKRCNVEIGDFLIVNTGATIGKSAIATDERTIHTLLQKSVALLKVRKELLNSVFLKWCYRVNTKMYMVESASAQANLLLSKIRKTKIYVPDINLQNKFASFVQQVNKSKFVIHKFLYCFIDNKQSIIKPRLNTKESGKIRGGKPHADEF</sequence>
<dbReference type="InterPro" id="IPR000055">
    <property type="entry name" value="Restrct_endonuc_typeI_TRD"/>
</dbReference>
<dbReference type="InterPro" id="IPR052021">
    <property type="entry name" value="Type-I_RS_S_subunit"/>
</dbReference>
<evidence type="ECO:0000259" key="4">
    <source>
        <dbReference type="Pfam" id="PF01420"/>
    </source>
</evidence>
<dbReference type="RefSeq" id="WP_070098257.1">
    <property type="nucleotide sequence ID" value="NZ_CYXT01000003.1"/>
</dbReference>
<dbReference type="InterPro" id="IPR044946">
    <property type="entry name" value="Restrct_endonuc_typeI_TRD_sf"/>
</dbReference>
<dbReference type="GO" id="GO:0009307">
    <property type="term" value="P:DNA restriction-modification system"/>
    <property type="evidence" value="ECO:0007669"/>
    <property type="project" value="UniProtKB-KW"/>
</dbReference>
<dbReference type="CDD" id="cd17254">
    <property type="entry name" value="RMtype1_S_FclI-TRD1-CR1_like"/>
    <property type="match status" value="1"/>
</dbReference>
<dbReference type="AlphaFoldDB" id="A0A173RQD0"/>
<dbReference type="Proteomes" id="UP000095598">
    <property type="component" value="Unassembled WGS sequence"/>
</dbReference>
<name>A0A173RQD0_ANAHA</name>
<comment type="similarity">
    <text evidence="1">Belongs to the type-I restriction system S methylase family.</text>
</comment>
<proteinExistence type="inferred from homology"/>
<evidence type="ECO:0000256" key="1">
    <source>
        <dbReference type="ARBA" id="ARBA00010923"/>
    </source>
</evidence>
<keyword evidence="2" id="KW-0680">Restriction system</keyword>
<evidence type="ECO:0000313" key="5">
    <source>
        <dbReference type="EMBL" id="CUM80141.1"/>
    </source>
</evidence>
<accession>A0A173RQD0</accession>